<proteinExistence type="predicted"/>
<name>A0ACB0DZT3_RANTA</name>
<evidence type="ECO:0000313" key="1">
    <source>
        <dbReference type="EMBL" id="CAI9693702.1"/>
    </source>
</evidence>
<dbReference type="Proteomes" id="UP001162501">
    <property type="component" value="Chromosome 13"/>
</dbReference>
<reference evidence="1" key="1">
    <citation type="submission" date="2023-05" db="EMBL/GenBank/DDBJ databases">
        <authorList>
            <consortium name="ELIXIR-Norway"/>
        </authorList>
    </citation>
    <scope>NUCLEOTIDE SEQUENCE</scope>
</reference>
<accession>A0ACB0DZT3</accession>
<sequence>MGTWTQGSGLSSSTHRSSWCDCAAPAQAVNCSIASCPGPHRPGKNKSTELGDNFGTKKGREGRRGEDGALRALAWAVTAPRSAEPGVKGDPSFPGADVGGAGPRHACALTRARSGTFARTRTHTHTHTRTPLDQGEVRCPGSPVRSRSGRNWTRQGSPLWLPLERVPGPSPLPTGPGPPGPLRLRAGCRERAAQRGVRAGFTHPGRAVKGALRPGAGGLSSWLWTGQLGARGGRREALRPPC</sequence>
<dbReference type="EMBL" id="OX596097">
    <property type="protein sequence ID" value="CAI9693702.1"/>
    <property type="molecule type" value="Genomic_DNA"/>
</dbReference>
<protein>
    <submittedName>
        <fullName evidence="1">Uncharacterized protein</fullName>
    </submittedName>
</protein>
<organism evidence="1 2">
    <name type="scientific">Rangifer tarandus platyrhynchus</name>
    <name type="common">Svalbard reindeer</name>
    <dbReference type="NCBI Taxonomy" id="3082113"/>
    <lineage>
        <taxon>Eukaryota</taxon>
        <taxon>Metazoa</taxon>
        <taxon>Chordata</taxon>
        <taxon>Craniata</taxon>
        <taxon>Vertebrata</taxon>
        <taxon>Euteleostomi</taxon>
        <taxon>Mammalia</taxon>
        <taxon>Eutheria</taxon>
        <taxon>Laurasiatheria</taxon>
        <taxon>Artiodactyla</taxon>
        <taxon>Ruminantia</taxon>
        <taxon>Pecora</taxon>
        <taxon>Cervidae</taxon>
        <taxon>Odocoileinae</taxon>
        <taxon>Rangifer</taxon>
    </lineage>
</organism>
<gene>
    <name evidence="1" type="ORF">MRATA1EN3_LOCUS4915</name>
</gene>
<evidence type="ECO:0000313" key="2">
    <source>
        <dbReference type="Proteomes" id="UP001162501"/>
    </source>
</evidence>